<dbReference type="EMBL" id="SLXV01000009">
    <property type="protein sequence ID" value="TCP69400.1"/>
    <property type="molecule type" value="Genomic_DNA"/>
</dbReference>
<comment type="caution">
    <text evidence="1">The sequence shown here is derived from an EMBL/GenBank/DDBJ whole genome shotgun (WGS) entry which is preliminary data.</text>
</comment>
<protein>
    <submittedName>
        <fullName evidence="1">Uncharacterized protein</fullName>
    </submittedName>
</protein>
<dbReference type="AlphaFoldDB" id="A0A4V2SYA5"/>
<reference evidence="1 2" key="1">
    <citation type="submission" date="2019-03" db="EMBL/GenBank/DDBJ databases">
        <title>Genomic Encyclopedia of Type Strains, Phase IV (KMG-IV): sequencing the most valuable type-strain genomes for metagenomic binning, comparative biology and taxonomic classification.</title>
        <authorList>
            <person name="Goeker M."/>
        </authorList>
    </citation>
    <scope>NUCLEOTIDE SEQUENCE [LARGE SCALE GENOMIC DNA]</scope>
    <source>
        <strain evidence="1 2">DSM 46831</strain>
    </source>
</reference>
<name>A0A4V2SYA5_9BACL</name>
<dbReference type="RefSeq" id="WP_131848349.1">
    <property type="nucleotide sequence ID" value="NZ_SLXV01000009.1"/>
</dbReference>
<evidence type="ECO:0000313" key="2">
    <source>
        <dbReference type="Proteomes" id="UP000294746"/>
    </source>
</evidence>
<proteinExistence type="predicted"/>
<accession>A0A4V2SYA5</accession>
<organism evidence="1 2">
    <name type="scientific">Baia soyae</name>
    <dbReference type="NCBI Taxonomy" id="1544746"/>
    <lineage>
        <taxon>Bacteria</taxon>
        <taxon>Bacillati</taxon>
        <taxon>Bacillota</taxon>
        <taxon>Bacilli</taxon>
        <taxon>Bacillales</taxon>
        <taxon>Thermoactinomycetaceae</taxon>
        <taxon>Baia</taxon>
    </lineage>
</organism>
<sequence>MYKEIIENLYCDRMSVEDATMSFDLDMFVPFISRMMGDKSVLMIKMDGERKKDIYTIVCTGELVGEEKSLRTNISDLEEGIAYVCCQYAKAVWGWDIRNFSGTYKKIFESLYADHMIMSDISLSDDLDVFLPFISKMREDQSIFLIRIDGRRDDDIYLVHCSGKILGEHNPISIDTSDLEEGVAYVCCKYAEIVWGRDLKEYQVYR</sequence>
<evidence type="ECO:0000313" key="1">
    <source>
        <dbReference type="EMBL" id="TCP69400.1"/>
    </source>
</evidence>
<dbReference type="OrthoDB" id="3034993at2"/>
<gene>
    <name evidence="1" type="ORF">EDD57_10959</name>
</gene>
<dbReference type="Proteomes" id="UP000294746">
    <property type="component" value="Unassembled WGS sequence"/>
</dbReference>
<keyword evidence="2" id="KW-1185">Reference proteome</keyword>